<keyword evidence="7" id="KW-0539">Nucleus</keyword>
<evidence type="ECO:0000256" key="3">
    <source>
        <dbReference type="ARBA" id="ARBA00022454"/>
    </source>
</evidence>
<feature type="region of interest" description="Disordered" evidence="11">
    <location>
        <begin position="1"/>
        <end position="34"/>
    </location>
</feature>
<evidence type="ECO:0000256" key="7">
    <source>
        <dbReference type="ARBA" id="ARBA00023242"/>
    </source>
</evidence>
<dbReference type="GO" id="GO:0005634">
    <property type="term" value="C:nucleus"/>
    <property type="evidence" value="ECO:0007669"/>
    <property type="project" value="UniProtKB-SubCell"/>
</dbReference>
<feature type="compositionally biased region" description="Low complexity" evidence="11">
    <location>
        <begin position="123"/>
        <end position="134"/>
    </location>
</feature>
<evidence type="ECO:0000256" key="5">
    <source>
        <dbReference type="ARBA" id="ARBA00022776"/>
    </source>
</evidence>
<dbReference type="PANTHER" id="PTHR15459:SF3">
    <property type="entry name" value="POLYAMINE-MODULATED FACTOR 1"/>
    <property type="match status" value="1"/>
</dbReference>
<dbReference type="GO" id="GO:0051301">
    <property type="term" value="P:cell division"/>
    <property type="evidence" value="ECO:0007669"/>
    <property type="project" value="UniProtKB-KW"/>
</dbReference>
<feature type="compositionally biased region" description="Low complexity" evidence="11">
    <location>
        <begin position="142"/>
        <end position="152"/>
    </location>
</feature>
<feature type="region of interest" description="Disordered" evidence="11">
    <location>
        <begin position="115"/>
        <end position="152"/>
    </location>
</feature>
<evidence type="ECO:0000256" key="10">
    <source>
        <dbReference type="SAM" id="Coils"/>
    </source>
</evidence>
<protein>
    <submittedName>
        <fullName evidence="12">Uncharacterized protein</fullName>
    </submittedName>
</protein>
<dbReference type="Proteomes" id="UP000236333">
    <property type="component" value="Unassembled WGS sequence"/>
</dbReference>
<organism evidence="12 13">
    <name type="scientific">Tetrabaena socialis</name>
    <dbReference type="NCBI Taxonomy" id="47790"/>
    <lineage>
        <taxon>Eukaryota</taxon>
        <taxon>Viridiplantae</taxon>
        <taxon>Chlorophyta</taxon>
        <taxon>core chlorophytes</taxon>
        <taxon>Chlorophyceae</taxon>
        <taxon>CS clade</taxon>
        <taxon>Chlamydomonadales</taxon>
        <taxon>Tetrabaenaceae</taxon>
        <taxon>Tetrabaena</taxon>
    </lineage>
</organism>
<feature type="non-terminal residue" evidence="12">
    <location>
        <position position="218"/>
    </location>
</feature>
<accession>A0A2J8A0H2</accession>
<dbReference type="InterPro" id="IPR007128">
    <property type="entry name" value="PMF1/Nnf1"/>
</dbReference>
<dbReference type="OrthoDB" id="533752at2759"/>
<proteinExistence type="predicted"/>
<keyword evidence="13" id="KW-1185">Reference proteome</keyword>
<dbReference type="AlphaFoldDB" id="A0A2J8A0H2"/>
<keyword evidence="6" id="KW-0995">Kinetochore</keyword>
<sequence>MDVDGDAQDKALVEEPQQEAPDLAVDEAGTAGDAPGKRQALLREAFDKALGFGLRDPTRQEFGACFPGLDGTLVDALYDTYKQTLTLVRSHCQAEFVEVCGEHQVEAQLRELEGADAAQRPSAAAEPGAEGPAGRNPASTDAPGPAGAAAAGNGPALVLRAEAAARLHALRQEAAQLQDMLERASTAEARLAEALSLRTGAVDAMAATFTRVVSDVKQ</sequence>
<name>A0A2J8A0H2_9CHLO</name>
<evidence type="ECO:0000256" key="4">
    <source>
        <dbReference type="ARBA" id="ARBA00022618"/>
    </source>
</evidence>
<dbReference type="PANTHER" id="PTHR15459">
    <property type="entry name" value="POLYAMINE-MODULATED FACTOR 1"/>
    <property type="match status" value="1"/>
</dbReference>
<keyword evidence="3" id="KW-0158">Chromosome</keyword>
<keyword evidence="9" id="KW-0137">Centromere</keyword>
<evidence type="ECO:0000256" key="11">
    <source>
        <dbReference type="SAM" id="MobiDB-lite"/>
    </source>
</evidence>
<evidence type="ECO:0000256" key="8">
    <source>
        <dbReference type="ARBA" id="ARBA00023306"/>
    </source>
</evidence>
<reference evidence="12 13" key="1">
    <citation type="journal article" date="2017" name="Mol. Biol. Evol.">
        <title>The 4-celled Tetrabaena socialis nuclear genome reveals the essential components for genetic control of cell number at the origin of multicellularity in the volvocine lineage.</title>
        <authorList>
            <person name="Featherston J."/>
            <person name="Arakaki Y."/>
            <person name="Hanschen E.R."/>
            <person name="Ferris P.J."/>
            <person name="Michod R.E."/>
            <person name="Olson B.J.S.C."/>
            <person name="Nozaki H."/>
            <person name="Durand P.M."/>
        </authorList>
    </citation>
    <scope>NUCLEOTIDE SEQUENCE [LARGE SCALE GENOMIC DNA]</scope>
    <source>
        <strain evidence="12 13">NIES-571</strain>
    </source>
</reference>
<evidence type="ECO:0000256" key="2">
    <source>
        <dbReference type="ARBA" id="ARBA00004629"/>
    </source>
</evidence>
<comment type="caution">
    <text evidence="12">The sequence shown here is derived from an EMBL/GenBank/DDBJ whole genome shotgun (WGS) entry which is preliminary data.</text>
</comment>
<gene>
    <name evidence="12" type="ORF">TSOC_007660</name>
</gene>
<evidence type="ECO:0000256" key="1">
    <source>
        <dbReference type="ARBA" id="ARBA00004123"/>
    </source>
</evidence>
<dbReference type="EMBL" id="PGGS01000265">
    <property type="protein sequence ID" value="PNH06006.1"/>
    <property type="molecule type" value="Genomic_DNA"/>
</dbReference>
<feature type="coiled-coil region" evidence="10">
    <location>
        <begin position="160"/>
        <end position="197"/>
    </location>
</feature>
<keyword evidence="5" id="KW-0498">Mitosis</keyword>
<evidence type="ECO:0000256" key="9">
    <source>
        <dbReference type="ARBA" id="ARBA00023328"/>
    </source>
</evidence>
<dbReference type="GO" id="GO:0007059">
    <property type="term" value="P:chromosome segregation"/>
    <property type="evidence" value="ECO:0007669"/>
    <property type="project" value="TreeGrafter"/>
</dbReference>
<evidence type="ECO:0000313" key="12">
    <source>
        <dbReference type="EMBL" id="PNH06006.1"/>
    </source>
</evidence>
<keyword evidence="8" id="KW-0131">Cell cycle</keyword>
<keyword evidence="10" id="KW-0175">Coiled coil</keyword>
<comment type="subcellular location">
    <subcellularLocation>
        <location evidence="2">Chromosome</location>
        <location evidence="2">Centromere</location>
        <location evidence="2">Kinetochore</location>
    </subcellularLocation>
    <subcellularLocation>
        <location evidence="1">Nucleus</location>
    </subcellularLocation>
</comment>
<evidence type="ECO:0000256" key="6">
    <source>
        <dbReference type="ARBA" id="ARBA00022838"/>
    </source>
</evidence>
<keyword evidence="4" id="KW-0132">Cell division</keyword>
<dbReference type="GO" id="GO:0000444">
    <property type="term" value="C:MIS12/MIND type complex"/>
    <property type="evidence" value="ECO:0007669"/>
    <property type="project" value="InterPro"/>
</dbReference>
<dbReference type="Pfam" id="PF03980">
    <property type="entry name" value="Nnf1"/>
    <property type="match status" value="1"/>
</dbReference>
<evidence type="ECO:0000313" key="13">
    <source>
        <dbReference type="Proteomes" id="UP000236333"/>
    </source>
</evidence>